<name>A0AAP0C512_9ASPA</name>
<evidence type="ECO:0008006" key="4">
    <source>
        <dbReference type="Google" id="ProtNLM"/>
    </source>
</evidence>
<accession>A0AAP0C512</accession>
<organism evidence="2 3">
    <name type="scientific">Platanthera zijinensis</name>
    <dbReference type="NCBI Taxonomy" id="2320716"/>
    <lineage>
        <taxon>Eukaryota</taxon>
        <taxon>Viridiplantae</taxon>
        <taxon>Streptophyta</taxon>
        <taxon>Embryophyta</taxon>
        <taxon>Tracheophyta</taxon>
        <taxon>Spermatophyta</taxon>
        <taxon>Magnoliopsida</taxon>
        <taxon>Liliopsida</taxon>
        <taxon>Asparagales</taxon>
        <taxon>Orchidaceae</taxon>
        <taxon>Orchidoideae</taxon>
        <taxon>Orchideae</taxon>
        <taxon>Orchidinae</taxon>
        <taxon>Platanthera</taxon>
    </lineage>
</organism>
<reference evidence="2 3" key="1">
    <citation type="journal article" date="2022" name="Nat. Plants">
        <title>Genomes of leafy and leafless Platanthera orchids illuminate the evolution of mycoheterotrophy.</title>
        <authorList>
            <person name="Li M.H."/>
            <person name="Liu K.W."/>
            <person name="Li Z."/>
            <person name="Lu H.C."/>
            <person name="Ye Q.L."/>
            <person name="Zhang D."/>
            <person name="Wang J.Y."/>
            <person name="Li Y.F."/>
            <person name="Zhong Z.M."/>
            <person name="Liu X."/>
            <person name="Yu X."/>
            <person name="Liu D.K."/>
            <person name="Tu X.D."/>
            <person name="Liu B."/>
            <person name="Hao Y."/>
            <person name="Liao X.Y."/>
            <person name="Jiang Y.T."/>
            <person name="Sun W.H."/>
            <person name="Chen J."/>
            <person name="Chen Y.Q."/>
            <person name="Ai Y."/>
            <person name="Zhai J.W."/>
            <person name="Wu S.S."/>
            <person name="Zhou Z."/>
            <person name="Hsiao Y.Y."/>
            <person name="Wu W.L."/>
            <person name="Chen Y.Y."/>
            <person name="Lin Y.F."/>
            <person name="Hsu J.L."/>
            <person name="Li C.Y."/>
            <person name="Wang Z.W."/>
            <person name="Zhao X."/>
            <person name="Zhong W.Y."/>
            <person name="Ma X.K."/>
            <person name="Ma L."/>
            <person name="Huang J."/>
            <person name="Chen G.Z."/>
            <person name="Huang M.Z."/>
            <person name="Huang L."/>
            <person name="Peng D.H."/>
            <person name="Luo Y.B."/>
            <person name="Zou S.Q."/>
            <person name="Chen S.P."/>
            <person name="Lan S."/>
            <person name="Tsai W.C."/>
            <person name="Van de Peer Y."/>
            <person name="Liu Z.J."/>
        </authorList>
    </citation>
    <scope>NUCLEOTIDE SEQUENCE [LARGE SCALE GENOMIC DNA]</scope>
    <source>
        <strain evidence="2">Lor287</strain>
    </source>
</reference>
<dbReference type="InterPro" id="IPR006813">
    <property type="entry name" value="Glyco_trans_17"/>
</dbReference>
<evidence type="ECO:0000313" key="3">
    <source>
        <dbReference type="Proteomes" id="UP001418222"/>
    </source>
</evidence>
<evidence type="ECO:0000256" key="1">
    <source>
        <dbReference type="SAM" id="Phobius"/>
    </source>
</evidence>
<feature type="transmembrane region" description="Helical" evidence="1">
    <location>
        <begin position="12"/>
        <end position="31"/>
    </location>
</feature>
<keyword evidence="1" id="KW-0812">Transmembrane</keyword>
<dbReference type="EMBL" id="JBBWWQ010000001">
    <property type="protein sequence ID" value="KAK8957669.1"/>
    <property type="molecule type" value="Genomic_DNA"/>
</dbReference>
<dbReference type="PANTHER" id="PTHR12224">
    <property type="entry name" value="BETA-1,4-MANNOSYL-GLYCOPROTEIN BETA-1,4-N-ACETYLGLUCOSAMINYL-TRANSFERASE"/>
    <property type="match status" value="1"/>
</dbReference>
<dbReference type="Pfam" id="PF04724">
    <property type="entry name" value="Glyco_transf_17"/>
    <property type="match status" value="1"/>
</dbReference>
<dbReference type="PANTHER" id="PTHR12224:SF25">
    <property type="entry name" value="BETA-1,4-N-ACETYLGLUCOSAMINYLTRANSFERASE FAMILY PROTEIN"/>
    <property type="match status" value="1"/>
</dbReference>
<dbReference type="Proteomes" id="UP001418222">
    <property type="component" value="Unassembled WGS sequence"/>
</dbReference>
<evidence type="ECO:0000313" key="2">
    <source>
        <dbReference type="EMBL" id="KAK8957669.1"/>
    </source>
</evidence>
<dbReference type="GO" id="GO:0006044">
    <property type="term" value="P:N-acetylglucosamine metabolic process"/>
    <property type="evidence" value="ECO:0007669"/>
    <property type="project" value="TreeGrafter"/>
</dbReference>
<sequence length="356" mass="41550">MTRKLSHPRRPFLFFLAAVVASFFFLLTLLYQHHHLLPSLLRPLWDSPPLPFIRLPHFYAENTSLPLLCRLHGWSSRSSPRRVFDAILFSNELDLLEIRYQSLLPFVDRFLLLESNSTFTGLPKPLFFLRNTRRFDFAKDKILYARFSPQSSDYTPFRIESILRSVVNSLIRHSGAVDGDIVIMSDADEIPSQHTVQLLRWCDGIPTVLHLELRHYMYSFEFPVDFSSWRATANVYRPGMMYKHSRRSNVILADAGWHCSFCFRRIGDFVFKMKAYSHADRIRNPSFLDHGRIQRIICEGGDLFDMLPEEYSFRELIKKMGPIPRSASAVNLPPYLIQNADRFRFLLPGGCLRSPE</sequence>
<keyword evidence="1" id="KW-0472">Membrane</keyword>
<keyword evidence="3" id="KW-1185">Reference proteome</keyword>
<gene>
    <name evidence="2" type="ORF">KSP39_PZI000394</name>
</gene>
<keyword evidence="1" id="KW-1133">Transmembrane helix</keyword>
<comment type="caution">
    <text evidence="2">The sequence shown here is derived from an EMBL/GenBank/DDBJ whole genome shotgun (WGS) entry which is preliminary data.</text>
</comment>
<proteinExistence type="predicted"/>
<protein>
    <recommendedName>
        <fullName evidence="4">Beta-1,4-mannosyl-glycoprotein beta-1,4-N-acetylglucosaminyltransferase</fullName>
    </recommendedName>
</protein>
<dbReference type="AlphaFoldDB" id="A0AAP0C512"/>
<dbReference type="GO" id="GO:0016020">
    <property type="term" value="C:membrane"/>
    <property type="evidence" value="ECO:0007669"/>
    <property type="project" value="InterPro"/>
</dbReference>
<dbReference type="GO" id="GO:0003830">
    <property type="term" value="F:beta-1,4-mannosylglycoprotein 4-beta-N-acetylglucosaminyltransferase activity"/>
    <property type="evidence" value="ECO:0007669"/>
    <property type="project" value="InterPro"/>
</dbReference>